<evidence type="ECO:0000256" key="1">
    <source>
        <dbReference type="SAM" id="MobiDB-lite"/>
    </source>
</evidence>
<keyword evidence="3" id="KW-1185">Reference proteome</keyword>
<name>A0ABT1QZH3_9GAMM</name>
<feature type="non-terminal residue" evidence="2">
    <location>
        <position position="80"/>
    </location>
</feature>
<gene>
    <name evidence="2" type="ORF">NM961_23555</name>
</gene>
<sequence length="80" mass="8282">MSDRQFPNELNDDAVSSALRKLPQAAPGTDGWSALAASLRAAGLVKDETTPAATAPPPAADAPERTAPPAHPRRDRRAAA</sequence>
<feature type="region of interest" description="Disordered" evidence="1">
    <location>
        <begin position="46"/>
        <end position="80"/>
    </location>
</feature>
<feature type="compositionally biased region" description="Basic residues" evidence="1">
    <location>
        <begin position="71"/>
        <end position="80"/>
    </location>
</feature>
<protein>
    <submittedName>
        <fullName evidence="2">Uncharacterized protein</fullName>
    </submittedName>
</protein>
<organism evidence="2 3">
    <name type="scientific">Tahibacter harae</name>
    <dbReference type="NCBI Taxonomy" id="2963937"/>
    <lineage>
        <taxon>Bacteria</taxon>
        <taxon>Pseudomonadati</taxon>
        <taxon>Pseudomonadota</taxon>
        <taxon>Gammaproteobacteria</taxon>
        <taxon>Lysobacterales</taxon>
        <taxon>Rhodanobacteraceae</taxon>
        <taxon>Tahibacter</taxon>
    </lineage>
</organism>
<dbReference type="Proteomes" id="UP001165498">
    <property type="component" value="Unassembled WGS sequence"/>
</dbReference>
<accession>A0ABT1QZH3</accession>
<dbReference type="EMBL" id="JANFQO010000047">
    <property type="protein sequence ID" value="MCQ4167696.1"/>
    <property type="molecule type" value="Genomic_DNA"/>
</dbReference>
<evidence type="ECO:0000313" key="3">
    <source>
        <dbReference type="Proteomes" id="UP001165498"/>
    </source>
</evidence>
<evidence type="ECO:0000313" key="2">
    <source>
        <dbReference type="EMBL" id="MCQ4167696.1"/>
    </source>
</evidence>
<reference evidence="2" key="1">
    <citation type="submission" date="2022-07" db="EMBL/GenBank/DDBJ databases">
        <title>Tahibacter sp., a new gammaproteobacterium isolated from the silt sample collected at pig farm.</title>
        <authorList>
            <person name="Chen H."/>
        </authorList>
    </citation>
    <scope>NUCLEOTIDE SEQUENCE</scope>
    <source>
        <strain evidence="2">P2K</strain>
    </source>
</reference>
<proteinExistence type="predicted"/>
<comment type="caution">
    <text evidence="2">The sequence shown here is derived from an EMBL/GenBank/DDBJ whole genome shotgun (WGS) entry which is preliminary data.</text>
</comment>